<protein>
    <submittedName>
        <fullName evidence="2">Uncharacterized protein</fullName>
    </submittedName>
</protein>
<accession>A0A1X7AHC3</accession>
<evidence type="ECO:0000313" key="3">
    <source>
        <dbReference type="Proteomes" id="UP000196573"/>
    </source>
</evidence>
<keyword evidence="3" id="KW-1185">Reference proteome</keyword>
<keyword evidence="1" id="KW-0732">Signal</keyword>
<dbReference type="EMBL" id="FWPT01000003">
    <property type="protein sequence ID" value="SMA42432.1"/>
    <property type="molecule type" value="Genomic_DNA"/>
</dbReference>
<evidence type="ECO:0000256" key="1">
    <source>
        <dbReference type="SAM" id="SignalP"/>
    </source>
</evidence>
<feature type="chain" id="PRO_5012643153" evidence="1">
    <location>
        <begin position="25"/>
        <end position="257"/>
    </location>
</feature>
<organism evidence="2 3">
    <name type="scientific">Parendozoicomonas haliclonae</name>
    <dbReference type="NCBI Taxonomy" id="1960125"/>
    <lineage>
        <taxon>Bacteria</taxon>
        <taxon>Pseudomonadati</taxon>
        <taxon>Pseudomonadota</taxon>
        <taxon>Gammaproteobacteria</taxon>
        <taxon>Oceanospirillales</taxon>
        <taxon>Endozoicomonadaceae</taxon>
        <taxon>Parendozoicomonas</taxon>
    </lineage>
</organism>
<dbReference type="Proteomes" id="UP000196573">
    <property type="component" value="Unassembled WGS sequence"/>
</dbReference>
<dbReference type="RefSeq" id="WP_133060429.1">
    <property type="nucleotide sequence ID" value="NZ_CBCSCN010000009.1"/>
</dbReference>
<feature type="signal peptide" evidence="1">
    <location>
        <begin position="1"/>
        <end position="24"/>
    </location>
</feature>
<evidence type="ECO:0000313" key="2">
    <source>
        <dbReference type="EMBL" id="SMA42432.1"/>
    </source>
</evidence>
<gene>
    <name evidence="2" type="ORF">EHSB41UT_01430</name>
</gene>
<reference evidence="2 3" key="1">
    <citation type="submission" date="2017-03" db="EMBL/GenBank/DDBJ databases">
        <authorList>
            <person name="Afonso C.L."/>
            <person name="Miller P.J."/>
            <person name="Scott M.A."/>
            <person name="Spackman E."/>
            <person name="Goraichik I."/>
            <person name="Dimitrov K.M."/>
            <person name="Suarez D.L."/>
            <person name="Swayne D.E."/>
        </authorList>
    </citation>
    <scope>NUCLEOTIDE SEQUENCE [LARGE SCALE GENOMIC DNA]</scope>
    <source>
        <strain evidence="2">SB41UT1</strain>
    </source>
</reference>
<name>A0A1X7AHC3_9GAMM</name>
<sequence>MHLFRKLFWILFSFTLGFSQFSRAESQASGNDAVTVEDVYSVQLKAYEASTAFHMFTLMEGDKEVGDSIGDIAREIESLLIRLENSSFLNGHETVLMNGETFIKLVQANEYADQGYTSIYAINDMEAALMAFQGELRNVLTSKNINNSETQILGSAVLVRKISSRYARLAAHWNARTGILPDKEGDTIDVHAEAVATQFQAILQREDLNDETRRSLVQINKKWRFLTPKLKDYQEQTVPYLVTRYSKSIVEDLLEII</sequence>
<dbReference type="AlphaFoldDB" id="A0A1X7AHC3"/>
<proteinExistence type="predicted"/>
<dbReference type="OrthoDB" id="6076384at2"/>